<dbReference type="Proteomes" id="UP000188929">
    <property type="component" value="Unassembled WGS sequence"/>
</dbReference>
<dbReference type="AlphaFoldDB" id="A0A1V2IGN7"/>
<evidence type="ECO:0000313" key="2">
    <source>
        <dbReference type="Proteomes" id="UP000188929"/>
    </source>
</evidence>
<comment type="caution">
    <text evidence="1">The sequence shown here is derived from an EMBL/GenBank/DDBJ whole genome shotgun (WGS) entry which is preliminary data.</text>
</comment>
<evidence type="ECO:0000313" key="1">
    <source>
        <dbReference type="EMBL" id="ONH32287.1"/>
    </source>
</evidence>
<reference evidence="2" key="1">
    <citation type="submission" date="2016-10" db="EMBL/GenBank/DDBJ databases">
        <title>Frankia sp. NRRL B-16386 Genome sequencing.</title>
        <authorList>
            <person name="Ghodhbane-Gtari F."/>
            <person name="Swanson E."/>
            <person name="Gueddou A."/>
            <person name="Hezbri K."/>
            <person name="Ktari K."/>
            <person name="Nouioui I."/>
            <person name="Morris K."/>
            <person name="Simpson S."/>
            <person name="Abebe-Akele F."/>
            <person name="Thomas K."/>
            <person name="Gtari M."/>
            <person name="Tisa L.S."/>
        </authorList>
    </citation>
    <scope>NUCLEOTIDE SEQUENCE [LARGE SCALE GENOMIC DNA]</scope>
    <source>
        <strain evidence="2">NRRL B-16386</strain>
    </source>
</reference>
<feature type="unsure residue" description="D or N" evidence="1">
    <location>
        <position position="11"/>
    </location>
</feature>
<name>A0A1V2IGN7_9ACTN</name>
<keyword evidence="2" id="KW-1185">Reference proteome</keyword>
<gene>
    <name evidence="1" type="ORF">BL253_06125</name>
</gene>
<organism evidence="1 2">
    <name type="scientific">Pseudofrankia asymbiotica</name>
    <dbReference type="NCBI Taxonomy" id="1834516"/>
    <lineage>
        <taxon>Bacteria</taxon>
        <taxon>Bacillati</taxon>
        <taxon>Actinomycetota</taxon>
        <taxon>Actinomycetes</taxon>
        <taxon>Frankiales</taxon>
        <taxon>Frankiaceae</taxon>
        <taxon>Pseudofrankia</taxon>
    </lineage>
</organism>
<protein>
    <submittedName>
        <fullName evidence="1">Uncharacterized protein</fullName>
    </submittedName>
</protein>
<accession>A0A1V2IGN7</accession>
<dbReference type="OrthoDB" id="4124583at2"/>
<sequence>MSALRRPEDWDISPQSIATFLGTEEGWTLQNADEAKEIWGLTENGNPRARLLLPLDPTYIDYDIRFQEAVERLCRVFDWDVEQLAARVLSARTDVVLIRADQVIQDESIPLVQARDVISGAVDMMDAAARASIQPRAQYLGQRPNAVRDFVEGDVRMGHTQRGSFVVTVLTRLAEDDVIQTDEFGEAAEAPRSRRGPAYTVPAARAGDGIHRHERGSRTGPAMVRIPPFQRRVMATLALALSEARELSLSETTDPDLDLAVSRGVSANLCESLLTMTRFEGLRALDISFRWARSEAVPPPTVDRVSFDRDVIAGIGAVGRSLRRAPEKVKSTIYGRVTRLERGEDDDDGVVTISGVVGRSTRRTVRVPVRGEQYDLAIVAHRQRQPVTVTGDLRKVKNTYTFDGPVVIEYS</sequence>
<dbReference type="RefSeq" id="WP_076814333.1">
    <property type="nucleotide sequence ID" value="NZ_MOMC01000012.1"/>
</dbReference>
<dbReference type="STRING" id="1834516.BL253_06125"/>
<proteinExistence type="predicted"/>
<dbReference type="EMBL" id="MOMC01000012">
    <property type="protein sequence ID" value="ONH32287.1"/>
    <property type="molecule type" value="Genomic_DNA"/>
</dbReference>